<dbReference type="EMBL" id="BDQM01000001">
    <property type="protein sequence ID" value="GAW94528.1"/>
    <property type="molecule type" value="Genomic_DNA"/>
</dbReference>
<dbReference type="EC" id="2.4.1.-" evidence="2"/>
<comment type="caution">
    <text evidence="2">The sequence shown here is derived from an EMBL/GenBank/DDBJ whole genome shotgun (WGS) entry which is preliminary data.</text>
</comment>
<evidence type="ECO:0000313" key="3">
    <source>
        <dbReference type="Proteomes" id="UP000197068"/>
    </source>
</evidence>
<dbReference type="InterPro" id="IPR029044">
    <property type="entry name" value="Nucleotide-diphossugar_trans"/>
</dbReference>
<accession>A0ABQ0MQ80</accession>
<dbReference type="Pfam" id="PF00535">
    <property type="entry name" value="Glycos_transf_2"/>
    <property type="match status" value="1"/>
</dbReference>
<keyword evidence="3" id="KW-1185">Reference proteome</keyword>
<dbReference type="Proteomes" id="UP000197068">
    <property type="component" value="Unassembled WGS sequence"/>
</dbReference>
<keyword evidence="2" id="KW-0328">Glycosyltransferase</keyword>
<evidence type="ECO:0000259" key="1">
    <source>
        <dbReference type="Pfam" id="PF00535"/>
    </source>
</evidence>
<protein>
    <submittedName>
        <fullName evidence="2">Glycosyl transferase</fullName>
        <ecNumber evidence="2">2.4.1.-</ecNumber>
    </submittedName>
</protein>
<dbReference type="InterPro" id="IPR001173">
    <property type="entry name" value="Glyco_trans_2-like"/>
</dbReference>
<reference evidence="2 3" key="1">
    <citation type="submission" date="2017-06" db="EMBL/GenBank/DDBJ databases">
        <title>Whole Genome Sequences of Colwellia marinimaniae MTCD1.</title>
        <authorList>
            <person name="Kusumoto H."/>
            <person name="Inoue M."/>
            <person name="Tanikawa K."/>
            <person name="Maeji H."/>
            <person name="Cameron J.H."/>
            <person name="Bartlett D.H."/>
        </authorList>
    </citation>
    <scope>NUCLEOTIDE SEQUENCE [LARGE SCALE GENOMIC DNA]</scope>
    <source>
        <strain evidence="2 3">MTCD1</strain>
    </source>
</reference>
<gene>
    <name evidence="2" type="ORF">MTCD1_00124</name>
</gene>
<sequence>MPYQISIIIPVYNDYQRLDLCLKSLINQQGNISAEIIIVDNGSTKIDSLIVEEYQQYDFINFIEELKPGSYAARNTGLNIAQGNIIAFTDSDCIPAKDWLIQAYTALQNTNVDLIAGNIKMFYETNLSPTWLEIFELVLAFPQKENALKLA</sequence>
<dbReference type="Gene3D" id="3.90.550.10">
    <property type="entry name" value="Spore Coat Polysaccharide Biosynthesis Protein SpsA, Chain A"/>
    <property type="match status" value="1"/>
</dbReference>
<keyword evidence="2" id="KW-0808">Transferase</keyword>
<dbReference type="GO" id="GO:0016757">
    <property type="term" value="F:glycosyltransferase activity"/>
    <property type="evidence" value="ECO:0007669"/>
    <property type="project" value="UniProtKB-KW"/>
</dbReference>
<dbReference type="SUPFAM" id="SSF53448">
    <property type="entry name" value="Nucleotide-diphospho-sugar transferases"/>
    <property type="match status" value="1"/>
</dbReference>
<proteinExistence type="predicted"/>
<feature type="domain" description="Glycosyltransferase 2-like" evidence="1">
    <location>
        <begin position="6"/>
        <end position="134"/>
    </location>
</feature>
<dbReference type="PANTHER" id="PTHR22916">
    <property type="entry name" value="GLYCOSYLTRANSFERASE"/>
    <property type="match status" value="1"/>
</dbReference>
<organism evidence="2 3">
    <name type="scientific">Colwellia marinimaniae</name>
    <dbReference type="NCBI Taxonomy" id="1513592"/>
    <lineage>
        <taxon>Bacteria</taxon>
        <taxon>Pseudomonadati</taxon>
        <taxon>Pseudomonadota</taxon>
        <taxon>Gammaproteobacteria</taxon>
        <taxon>Alteromonadales</taxon>
        <taxon>Colwelliaceae</taxon>
        <taxon>Colwellia</taxon>
    </lineage>
</organism>
<name>A0ABQ0MQ80_9GAMM</name>
<evidence type="ECO:0000313" key="2">
    <source>
        <dbReference type="EMBL" id="GAW94528.1"/>
    </source>
</evidence>
<dbReference type="CDD" id="cd00761">
    <property type="entry name" value="Glyco_tranf_GTA_type"/>
    <property type="match status" value="1"/>
</dbReference>
<dbReference type="RefSeq" id="WP_143760077.1">
    <property type="nucleotide sequence ID" value="NZ_BDQM01000001.1"/>
</dbReference>